<evidence type="ECO:0008006" key="3">
    <source>
        <dbReference type="Google" id="ProtNLM"/>
    </source>
</evidence>
<protein>
    <recommendedName>
        <fullName evidence="3">Ommochrome-binding protein</fullName>
    </recommendedName>
</protein>
<proteinExistence type="predicted"/>
<comment type="caution">
    <text evidence="1">The sequence shown here is derived from an EMBL/GenBank/DDBJ whole genome shotgun (WGS) entry which is preliminary data.</text>
</comment>
<evidence type="ECO:0000313" key="2">
    <source>
        <dbReference type="Proteomes" id="UP001153954"/>
    </source>
</evidence>
<accession>A0AAU9U085</accession>
<dbReference type="Proteomes" id="UP001153954">
    <property type="component" value="Unassembled WGS sequence"/>
</dbReference>
<reference evidence="1" key="1">
    <citation type="submission" date="2022-03" db="EMBL/GenBank/DDBJ databases">
        <authorList>
            <person name="Tunstrom K."/>
        </authorList>
    </citation>
    <scope>NUCLEOTIDE SEQUENCE</scope>
</reference>
<dbReference type="AlphaFoldDB" id="A0AAU9U085"/>
<dbReference type="InterPro" id="IPR015943">
    <property type="entry name" value="WD40/YVTN_repeat-like_dom_sf"/>
</dbReference>
<keyword evidence="2" id="KW-1185">Reference proteome</keyword>
<gene>
    <name evidence="1" type="ORF">EEDITHA_LOCUS7049</name>
</gene>
<sequence>MSANNKASCLLLQEKPYKKQIILADVNIPYKFSLDRKKNKLFFCINADEFSDQSFQSVVLDLNTEMVHIVPNIRNGFASTVDQYTGTVYLGGSDGIYQYNYQTQDINRPAILKGVDIFDMYFKDCLYFVETTNLDLYELRNNKKYIVSNLEEYGIHHFVIDGDDNIILANSSGLFYMHKKAKTPIRFSNGVQNIRGMTTDTEGKPYVIAKDGIYAINKDNEHPFKLLTLNDGYGMAFDNENNIIYSDERSVLKLVPC</sequence>
<dbReference type="EMBL" id="CAKOGL010000010">
    <property type="protein sequence ID" value="CAH2091162.1"/>
    <property type="molecule type" value="Genomic_DNA"/>
</dbReference>
<organism evidence="1 2">
    <name type="scientific">Euphydryas editha</name>
    <name type="common">Edith's checkerspot</name>
    <dbReference type="NCBI Taxonomy" id="104508"/>
    <lineage>
        <taxon>Eukaryota</taxon>
        <taxon>Metazoa</taxon>
        <taxon>Ecdysozoa</taxon>
        <taxon>Arthropoda</taxon>
        <taxon>Hexapoda</taxon>
        <taxon>Insecta</taxon>
        <taxon>Pterygota</taxon>
        <taxon>Neoptera</taxon>
        <taxon>Endopterygota</taxon>
        <taxon>Lepidoptera</taxon>
        <taxon>Glossata</taxon>
        <taxon>Ditrysia</taxon>
        <taxon>Papilionoidea</taxon>
        <taxon>Nymphalidae</taxon>
        <taxon>Nymphalinae</taxon>
        <taxon>Euphydryas</taxon>
    </lineage>
</organism>
<evidence type="ECO:0000313" key="1">
    <source>
        <dbReference type="EMBL" id="CAH2091162.1"/>
    </source>
</evidence>
<dbReference type="SUPFAM" id="SSF63829">
    <property type="entry name" value="Calcium-dependent phosphotriesterase"/>
    <property type="match status" value="1"/>
</dbReference>
<name>A0AAU9U085_EUPED</name>
<dbReference type="Gene3D" id="2.130.10.10">
    <property type="entry name" value="YVTN repeat-like/Quinoprotein amine dehydrogenase"/>
    <property type="match status" value="1"/>
</dbReference>